<gene>
    <name evidence="2" type="ORF">PROQFM164_S01g002375</name>
</gene>
<reference evidence="2" key="1">
    <citation type="journal article" date="2014" name="Nat. Commun.">
        <title>Multiple recent horizontal transfers of a large genomic region in cheese making fungi.</title>
        <authorList>
            <person name="Cheeseman K."/>
            <person name="Ropars J."/>
            <person name="Renault P."/>
            <person name="Dupont J."/>
            <person name="Gouzy J."/>
            <person name="Branca A."/>
            <person name="Abraham A.L."/>
            <person name="Ceppi M."/>
            <person name="Conseiller E."/>
            <person name="Debuchy R."/>
            <person name="Malagnac F."/>
            <person name="Goarin A."/>
            <person name="Silar P."/>
            <person name="Lacoste S."/>
            <person name="Sallet E."/>
            <person name="Bensimon A."/>
            <person name="Giraud T."/>
            <person name="Brygoo Y."/>
        </authorList>
    </citation>
    <scope>NUCLEOTIDE SEQUENCE [LARGE SCALE GENOMIC DNA]</scope>
    <source>
        <strain evidence="2">FM164</strain>
    </source>
</reference>
<dbReference type="EMBL" id="HG792015">
    <property type="protein sequence ID" value="CDM28564.1"/>
    <property type="molecule type" value="Genomic_DNA"/>
</dbReference>
<dbReference type="Proteomes" id="UP000030686">
    <property type="component" value="Unassembled WGS sequence"/>
</dbReference>
<accession>W6Q2X9</accession>
<name>W6Q2X9_PENRF</name>
<evidence type="ECO:0000313" key="2">
    <source>
        <dbReference type="EMBL" id="CDM28564.1"/>
    </source>
</evidence>
<proteinExistence type="predicted"/>
<evidence type="ECO:0000256" key="1">
    <source>
        <dbReference type="SAM" id="MobiDB-lite"/>
    </source>
</evidence>
<protein>
    <submittedName>
        <fullName evidence="2">Genomic scaffold, ProqFM164S01</fullName>
    </submittedName>
</protein>
<organism evidence="2 3">
    <name type="scientific">Penicillium roqueforti (strain FM164)</name>
    <dbReference type="NCBI Taxonomy" id="1365484"/>
    <lineage>
        <taxon>Eukaryota</taxon>
        <taxon>Fungi</taxon>
        <taxon>Dikarya</taxon>
        <taxon>Ascomycota</taxon>
        <taxon>Pezizomycotina</taxon>
        <taxon>Eurotiomycetes</taxon>
        <taxon>Eurotiomycetidae</taxon>
        <taxon>Eurotiales</taxon>
        <taxon>Aspergillaceae</taxon>
        <taxon>Penicillium</taxon>
    </lineage>
</organism>
<feature type="region of interest" description="Disordered" evidence="1">
    <location>
        <begin position="27"/>
        <end position="56"/>
    </location>
</feature>
<keyword evidence="3" id="KW-1185">Reference proteome</keyword>
<dbReference type="AlphaFoldDB" id="W6Q2X9"/>
<evidence type="ECO:0000313" key="3">
    <source>
        <dbReference type="Proteomes" id="UP000030686"/>
    </source>
</evidence>
<sequence>MDSYDAHTSDSIANSLISNCRLETMRAAGIPSSRHRRGQSSFTKTPGQPGDSRTCL</sequence>